<dbReference type="PATRIC" id="fig|1036673.3.peg.5067"/>
<evidence type="ECO:0000259" key="2">
    <source>
        <dbReference type="Pfam" id="PF13152"/>
    </source>
</evidence>
<protein>
    <recommendedName>
        <fullName evidence="2">DUF3967 domain-containing protein</fullName>
    </recommendedName>
</protein>
<reference evidence="4" key="1">
    <citation type="submission" date="2011-06" db="EMBL/GenBank/DDBJ databases">
        <title>Complete genome sequence of Paenibacillus mucilaginosus KNP414.</title>
        <authorList>
            <person name="Wang J."/>
            <person name="Hu S."/>
            <person name="Hu X."/>
            <person name="Zhang B."/>
            <person name="Dong D."/>
            <person name="Zhang S."/>
            <person name="Zhao K."/>
            <person name="Wu D."/>
        </authorList>
    </citation>
    <scope>NUCLEOTIDE SEQUENCE [LARGE SCALE GENOMIC DNA]</scope>
    <source>
        <strain evidence="4">KNP414</strain>
    </source>
</reference>
<dbReference type="KEGG" id="pms:KNP414_05464"/>
<dbReference type="EMBL" id="CP002869">
    <property type="protein sequence ID" value="AEI43988.1"/>
    <property type="molecule type" value="Genomic_DNA"/>
</dbReference>
<name>F8FI85_PAEMK</name>
<dbReference type="HOGENOM" id="CLU_112327_0_2_9"/>
<evidence type="ECO:0000256" key="1">
    <source>
        <dbReference type="SAM" id="Coils"/>
    </source>
</evidence>
<dbReference type="Pfam" id="PF13152">
    <property type="entry name" value="DUF3967"/>
    <property type="match status" value="1"/>
</dbReference>
<dbReference type="Proteomes" id="UP000006620">
    <property type="component" value="Chromosome"/>
</dbReference>
<feature type="domain" description="DUF3967" evidence="2">
    <location>
        <begin position="181"/>
        <end position="215"/>
    </location>
</feature>
<keyword evidence="1" id="KW-0175">Coiled coil</keyword>
<gene>
    <name evidence="3" type="ordered locus">KNP414_05464</name>
</gene>
<dbReference type="Gene3D" id="1.10.1660.10">
    <property type="match status" value="1"/>
</dbReference>
<feature type="coiled-coil region" evidence="1">
    <location>
        <begin position="143"/>
        <end position="209"/>
    </location>
</feature>
<evidence type="ECO:0000313" key="3">
    <source>
        <dbReference type="EMBL" id="AEI43988.1"/>
    </source>
</evidence>
<evidence type="ECO:0000313" key="4">
    <source>
        <dbReference type="Proteomes" id="UP000006620"/>
    </source>
</evidence>
<proteinExistence type="predicted"/>
<accession>F8FI85</accession>
<sequence length="223" mass="25523">MLAHETTTDVRLTHDLAKQLGISDSSLRRWCRMLEFQGYSFVLGEDGARVFREQDLAALKRFQVLVKHKRMNLEDAAKGVMEACLEEPAAPAEAVVLALPGEPPAEAPEPALSTEVIAHLKTSIETDVRMGLLPELLSLKQSLNEMDFEVQELKVRNKKLLQQFAEQQEELSTLKGYIENRVEQRDKELMFALREIQQTKTQMAAARDKRWWKFWDDSAPMRG</sequence>
<organism evidence="3 4">
    <name type="scientific">Paenibacillus mucilaginosus (strain KNP414)</name>
    <dbReference type="NCBI Taxonomy" id="1036673"/>
    <lineage>
        <taxon>Bacteria</taxon>
        <taxon>Bacillati</taxon>
        <taxon>Bacillota</taxon>
        <taxon>Bacilli</taxon>
        <taxon>Bacillales</taxon>
        <taxon>Paenibacillaceae</taxon>
        <taxon>Paenibacillus</taxon>
    </lineage>
</organism>
<reference evidence="3 4" key="2">
    <citation type="journal article" date="2013" name="Genome Announc.">
        <title>Genome Sequence of Growth-Improving Paenibacillus mucilaginosus Strain KNP414.</title>
        <authorList>
            <person name="Lu J.J."/>
            <person name="Wang J.F."/>
            <person name="Hu X.F."/>
        </authorList>
    </citation>
    <scope>NUCLEOTIDE SEQUENCE [LARGE SCALE GENOMIC DNA]</scope>
    <source>
        <strain evidence="3 4">KNP414</strain>
    </source>
</reference>
<dbReference type="AlphaFoldDB" id="F8FI85"/>
<dbReference type="InterPro" id="IPR025052">
    <property type="entry name" value="DUF3967"/>
</dbReference>
<dbReference type="RefSeq" id="WP_013919141.1">
    <property type="nucleotide sequence ID" value="NC_015690.1"/>
</dbReference>